<accession>A0A2R6XJR0</accession>
<organism evidence="1 2">
    <name type="scientific">Marchantia polymorpha</name>
    <name type="common">Common liverwort</name>
    <name type="synonym">Marchantia aquatica</name>
    <dbReference type="NCBI Taxonomy" id="3197"/>
    <lineage>
        <taxon>Eukaryota</taxon>
        <taxon>Viridiplantae</taxon>
        <taxon>Streptophyta</taxon>
        <taxon>Embryophyta</taxon>
        <taxon>Marchantiophyta</taxon>
        <taxon>Marchantiopsida</taxon>
        <taxon>Marchantiidae</taxon>
        <taxon>Marchantiales</taxon>
        <taxon>Marchantiaceae</taxon>
        <taxon>Marchantia</taxon>
    </lineage>
</organism>
<dbReference type="AlphaFoldDB" id="A0A2R6XJR0"/>
<dbReference type="Proteomes" id="UP000244005">
    <property type="component" value="Unassembled WGS sequence"/>
</dbReference>
<sequence length="162" mass="17371">MKLRCDILEMQSGLSVLNIVQRWWRIFMSETHILYIIGGRPRAELSLSCTLWPSSSLVCSFELPALVVILSPVTVILSTTISSLRWFPPTSSSSSSRCACSVCSAPNCPSNCGIVSTSSPCIKCERGHELRNGATSALDCNLGVRLGTPVSALLGLAGMSLH</sequence>
<gene>
    <name evidence="1" type="ORF">MARPO_0011s0020</name>
</gene>
<evidence type="ECO:0000313" key="2">
    <source>
        <dbReference type="Proteomes" id="UP000244005"/>
    </source>
</evidence>
<protein>
    <submittedName>
        <fullName evidence="1">Uncharacterized protein</fullName>
    </submittedName>
</protein>
<evidence type="ECO:0000313" key="1">
    <source>
        <dbReference type="EMBL" id="PTQ46321.1"/>
    </source>
</evidence>
<reference evidence="2" key="1">
    <citation type="journal article" date="2017" name="Cell">
        <title>Insights into land plant evolution garnered from the Marchantia polymorpha genome.</title>
        <authorList>
            <person name="Bowman J.L."/>
            <person name="Kohchi T."/>
            <person name="Yamato K.T."/>
            <person name="Jenkins J."/>
            <person name="Shu S."/>
            <person name="Ishizaki K."/>
            <person name="Yamaoka S."/>
            <person name="Nishihama R."/>
            <person name="Nakamura Y."/>
            <person name="Berger F."/>
            <person name="Adam C."/>
            <person name="Aki S.S."/>
            <person name="Althoff F."/>
            <person name="Araki T."/>
            <person name="Arteaga-Vazquez M.A."/>
            <person name="Balasubrmanian S."/>
            <person name="Barry K."/>
            <person name="Bauer D."/>
            <person name="Boehm C.R."/>
            <person name="Briginshaw L."/>
            <person name="Caballero-Perez J."/>
            <person name="Catarino B."/>
            <person name="Chen F."/>
            <person name="Chiyoda S."/>
            <person name="Chovatia M."/>
            <person name="Davies K.M."/>
            <person name="Delmans M."/>
            <person name="Demura T."/>
            <person name="Dierschke T."/>
            <person name="Dolan L."/>
            <person name="Dorantes-Acosta A.E."/>
            <person name="Eklund D.M."/>
            <person name="Florent S.N."/>
            <person name="Flores-Sandoval E."/>
            <person name="Fujiyama A."/>
            <person name="Fukuzawa H."/>
            <person name="Galik B."/>
            <person name="Grimanelli D."/>
            <person name="Grimwood J."/>
            <person name="Grossniklaus U."/>
            <person name="Hamada T."/>
            <person name="Haseloff J."/>
            <person name="Hetherington A.J."/>
            <person name="Higo A."/>
            <person name="Hirakawa Y."/>
            <person name="Hundley H.N."/>
            <person name="Ikeda Y."/>
            <person name="Inoue K."/>
            <person name="Inoue S.I."/>
            <person name="Ishida S."/>
            <person name="Jia Q."/>
            <person name="Kakita M."/>
            <person name="Kanazawa T."/>
            <person name="Kawai Y."/>
            <person name="Kawashima T."/>
            <person name="Kennedy M."/>
            <person name="Kinose K."/>
            <person name="Kinoshita T."/>
            <person name="Kohara Y."/>
            <person name="Koide E."/>
            <person name="Komatsu K."/>
            <person name="Kopischke S."/>
            <person name="Kubo M."/>
            <person name="Kyozuka J."/>
            <person name="Lagercrantz U."/>
            <person name="Lin S.S."/>
            <person name="Lindquist E."/>
            <person name="Lipzen A.M."/>
            <person name="Lu C.W."/>
            <person name="De Luna E."/>
            <person name="Martienssen R.A."/>
            <person name="Minamino N."/>
            <person name="Mizutani M."/>
            <person name="Mizutani M."/>
            <person name="Mochizuki N."/>
            <person name="Monte I."/>
            <person name="Mosher R."/>
            <person name="Nagasaki H."/>
            <person name="Nakagami H."/>
            <person name="Naramoto S."/>
            <person name="Nishitani K."/>
            <person name="Ohtani M."/>
            <person name="Okamoto T."/>
            <person name="Okumura M."/>
            <person name="Phillips J."/>
            <person name="Pollak B."/>
            <person name="Reinders A."/>
            <person name="Rovekamp M."/>
            <person name="Sano R."/>
            <person name="Sawa S."/>
            <person name="Schmid M.W."/>
            <person name="Shirakawa M."/>
            <person name="Solano R."/>
            <person name="Spunde A."/>
            <person name="Suetsugu N."/>
            <person name="Sugano S."/>
            <person name="Sugiyama A."/>
            <person name="Sun R."/>
            <person name="Suzuki Y."/>
            <person name="Takenaka M."/>
            <person name="Takezawa D."/>
            <person name="Tomogane H."/>
            <person name="Tsuzuki M."/>
            <person name="Ueda T."/>
            <person name="Umeda M."/>
            <person name="Ward J.M."/>
            <person name="Watanabe Y."/>
            <person name="Yazaki K."/>
            <person name="Yokoyama R."/>
            <person name="Yoshitake Y."/>
            <person name="Yotsui I."/>
            <person name="Zachgo S."/>
            <person name="Schmutz J."/>
        </authorList>
    </citation>
    <scope>NUCLEOTIDE SEQUENCE [LARGE SCALE GENOMIC DNA]</scope>
    <source>
        <strain evidence="2">Tak-1</strain>
    </source>
</reference>
<dbReference type="EMBL" id="KZ772683">
    <property type="protein sequence ID" value="PTQ46321.1"/>
    <property type="molecule type" value="Genomic_DNA"/>
</dbReference>
<proteinExistence type="predicted"/>
<name>A0A2R6XJR0_MARPO</name>
<dbReference type="Gramene" id="Mp4g10330.1">
    <property type="protein sequence ID" value="Mp4g10330.1.cds1"/>
    <property type="gene ID" value="Mp4g10330"/>
</dbReference>
<keyword evidence="2" id="KW-1185">Reference proteome</keyword>